<accession>A0A367J6M7</accession>
<dbReference type="AlphaFoldDB" id="A0A367J6M7"/>
<reference evidence="1 2" key="1">
    <citation type="journal article" date="2018" name="G3 (Bethesda)">
        <title>Phylogenetic and Phylogenomic Definition of Rhizopus Species.</title>
        <authorList>
            <person name="Gryganskyi A.P."/>
            <person name="Golan J."/>
            <person name="Dolatabadi S."/>
            <person name="Mondo S."/>
            <person name="Robb S."/>
            <person name="Idnurm A."/>
            <person name="Muszewska A."/>
            <person name="Steczkiewicz K."/>
            <person name="Masonjones S."/>
            <person name="Liao H.L."/>
            <person name="Gajdeczka M.T."/>
            <person name="Anike F."/>
            <person name="Vuek A."/>
            <person name="Anishchenko I.M."/>
            <person name="Voigt K."/>
            <person name="de Hoog G.S."/>
            <person name="Smith M.E."/>
            <person name="Heitman J."/>
            <person name="Vilgalys R."/>
            <person name="Stajich J.E."/>
        </authorList>
    </citation>
    <scope>NUCLEOTIDE SEQUENCE [LARGE SCALE GENOMIC DNA]</scope>
    <source>
        <strain evidence="1 2">LSU 92-RS-03</strain>
    </source>
</reference>
<keyword evidence="2" id="KW-1185">Reference proteome</keyword>
<dbReference type="EMBL" id="PJQM01004133">
    <property type="protein sequence ID" value="RCH85588.1"/>
    <property type="molecule type" value="Genomic_DNA"/>
</dbReference>
<dbReference type="PANTHER" id="PTHR47779:SF1">
    <property type="entry name" value="SYNTHASE (CCG-9), PUTATIVE (AFU_ORTHOLOGUE AFUA_3G12100)-RELATED"/>
    <property type="match status" value="1"/>
</dbReference>
<comment type="caution">
    <text evidence="1">The sequence shown here is derived from an EMBL/GenBank/DDBJ whole genome shotgun (WGS) entry which is preliminary data.</text>
</comment>
<sequence>MPPNPTRVPIRRTSRRFSSAHVPLPVYLGVDIELRDDNTSLYAISVHDGMYSTDYYQGELKKHDLCKSQKEIIVEAFTKLHEIVQLYAMAQNYKVQLIACSYDIGVQFFKNQEELIDLEEVITMSEYWQELDALPFRVETHAGSADERASAAVRKAVMWLSPKYPGNLPRISVGYRHEVEVDFNHIIHMVKCTDYEQTVSKKTWDL</sequence>
<protein>
    <submittedName>
        <fullName evidence="1">Uncharacterized protein</fullName>
    </submittedName>
</protein>
<dbReference type="Proteomes" id="UP000253551">
    <property type="component" value="Unassembled WGS sequence"/>
</dbReference>
<evidence type="ECO:0000313" key="2">
    <source>
        <dbReference type="Proteomes" id="UP000253551"/>
    </source>
</evidence>
<organism evidence="1 2">
    <name type="scientific">Rhizopus stolonifer</name>
    <name type="common">Rhizopus nigricans</name>
    <dbReference type="NCBI Taxonomy" id="4846"/>
    <lineage>
        <taxon>Eukaryota</taxon>
        <taxon>Fungi</taxon>
        <taxon>Fungi incertae sedis</taxon>
        <taxon>Mucoromycota</taxon>
        <taxon>Mucoromycotina</taxon>
        <taxon>Mucoromycetes</taxon>
        <taxon>Mucorales</taxon>
        <taxon>Mucorineae</taxon>
        <taxon>Rhizopodaceae</taxon>
        <taxon>Rhizopus</taxon>
    </lineage>
</organism>
<dbReference type="OrthoDB" id="937291at2759"/>
<gene>
    <name evidence="1" type="ORF">CU098_009177</name>
</gene>
<dbReference type="PANTHER" id="PTHR47779">
    <property type="entry name" value="SYNTHASE (CCG-9), PUTATIVE (AFU_ORTHOLOGUE AFUA_3G12100)-RELATED"/>
    <property type="match status" value="1"/>
</dbReference>
<proteinExistence type="predicted"/>
<dbReference type="STRING" id="4846.A0A367J6M7"/>
<evidence type="ECO:0000313" key="1">
    <source>
        <dbReference type="EMBL" id="RCH85588.1"/>
    </source>
</evidence>
<name>A0A367J6M7_RHIST</name>
<feature type="non-terminal residue" evidence="1">
    <location>
        <position position="206"/>
    </location>
</feature>
<dbReference type="InterPro" id="IPR052078">
    <property type="entry name" value="Trehalose_Metab_GTase"/>
</dbReference>